<keyword evidence="2" id="KW-1185">Reference proteome</keyword>
<dbReference type="Proteomes" id="UP000664032">
    <property type="component" value="Unassembled WGS sequence"/>
</dbReference>
<protein>
    <submittedName>
        <fullName evidence="1">Uncharacterized protein</fullName>
    </submittedName>
</protein>
<evidence type="ECO:0000313" key="1">
    <source>
        <dbReference type="EMBL" id="KAH9485643.1"/>
    </source>
</evidence>
<gene>
    <name evidence="1" type="ORF">JR316_0002553</name>
</gene>
<comment type="caution">
    <text evidence="1">The sequence shown here is derived from an EMBL/GenBank/DDBJ whole genome shotgun (WGS) entry which is preliminary data.</text>
</comment>
<dbReference type="EMBL" id="JAFIQS020000002">
    <property type="protein sequence ID" value="KAH9485643.1"/>
    <property type="molecule type" value="Genomic_DNA"/>
</dbReference>
<name>A0ACB8HCA8_PSICU</name>
<evidence type="ECO:0000313" key="2">
    <source>
        <dbReference type="Proteomes" id="UP000664032"/>
    </source>
</evidence>
<sequence>MFKLLALCSAFIAATAVLALPTAQDVLKSLIYVGFNTPDPQIQYELDLNNTMVDAWTNEVVNTHNKYRAQYRAPPVTWSNDLYAGSYHYHIGLDPIFL</sequence>
<proteinExistence type="predicted"/>
<reference evidence="1" key="1">
    <citation type="submission" date="2021-10" db="EMBL/GenBank/DDBJ databases">
        <title>Psilocybe cubensis genome.</title>
        <authorList>
            <person name="Mckernan K.J."/>
            <person name="Crawford S."/>
            <person name="Trippe A."/>
            <person name="Kane L.T."/>
            <person name="Mclaughlin S."/>
        </authorList>
    </citation>
    <scope>NUCLEOTIDE SEQUENCE</scope>
    <source>
        <strain evidence="1">MGC-MH-2018</strain>
    </source>
</reference>
<accession>A0ACB8HCA8</accession>
<organism evidence="1 2">
    <name type="scientific">Psilocybe cubensis</name>
    <name type="common">Psychedelic mushroom</name>
    <name type="synonym">Stropharia cubensis</name>
    <dbReference type="NCBI Taxonomy" id="181762"/>
    <lineage>
        <taxon>Eukaryota</taxon>
        <taxon>Fungi</taxon>
        <taxon>Dikarya</taxon>
        <taxon>Basidiomycota</taxon>
        <taxon>Agaricomycotina</taxon>
        <taxon>Agaricomycetes</taxon>
        <taxon>Agaricomycetidae</taxon>
        <taxon>Agaricales</taxon>
        <taxon>Agaricineae</taxon>
        <taxon>Strophariaceae</taxon>
        <taxon>Psilocybe</taxon>
    </lineage>
</organism>